<dbReference type="SUPFAM" id="SSF53633">
    <property type="entry name" value="Carbamate kinase-like"/>
    <property type="match status" value="1"/>
</dbReference>
<dbReference type="EMBL" id="KT883882">
    <property type="protein sequence ID" value="AMQ24268.1"/>
    <property type="molecule type" value="mRNA"/>
</dbReference>
<evidence type="ECO:0000256" key="4">
    <source>
        <dbReference type="PIRNR" id="PIRNR000723"/>
    </source>
</evidence>
<evidence type="ECO:0000256" key="1">
    <source>
        <dbReference type="ARBA" id="ARBA00011066"/>
    </source>
</evidence>
<dbReference type="AlphaFoldDB" id="A0A142D9Z5"/>
<dbReference type="GO" id="GO:0019546">
    <property type="term" value="P:L-arginine deiminase pathway"/>
    <property type="evidence" value="ECO:0007669"/>
    <property type="project" value="TreeGrafter"/>
</dbReference>
<dbReference type="PANTHER" id="PTHR30409">
    <property type="entry name" value="CARBAMATE KINASE"/>
    <property type="match status" value="1"/>
</dbReference>
<proteinExistence type="evidence at transcript level"/>
<evidence type="ECO:0000256" key="2">
    <source>
        <dbReference type="ARBA" id="ARBA00022679"/>
    </source>
</evidence>
<dbReference type="Pfam" id="PF00696">
    <property type="entry name" value="AA_kinase"/>
    <property type="match status" value="1"/>
</dbReference>
<feature type="domain" description="Aspartate/glutamate/uridylate kinase" evidence="5">
    <location>
        <begin position="5"/>
        <end position="298"/>
    </location>
</feature>
<organism evidence="6">
    <name type="scientific">Harpagon schusteri</name>
    <dbReference type="NCBI Taxonomy" id="1129785"/>
    <lineage>
        <taxon>Eukaryota</taxon>
        <taxon>Discoba</taxon>
        <taxon>Heterolobosea</taxon>
        <taxon>Tetramitia</taxon>
        <taxon>Eutetramitia</taxon>
        <taxon>Psalteriomonadidae</taxon>
        <taxon>Harpagon</taxon>
    </lineage>
</organism>
<keyword evidence="2 4" id="KW-0808">Transferase</keyword>
<evidence type="ECO:0000256" key="3">
    <source>
        <dbReference type="ARBA" id="ARBA00022777"/>
    </source>
</evidence>
<dbReference type="CDD" id="cd04235">
    <property type="entry name" value="AAK_CK"/>
    <property type="match status" value="1"/>
</dbReference>
<dbReference type="FunFam" id="3.40.1160.10:FF:000007">
    <property type="entry name" value="Carbamate kinase"/>
    <property type="match status" value="1"/>
</dbReference>
<evidence type="ECO:0000313" key="6">
    <source>
        <dbReference type="EMBL" id="AMQ24268.1"/>
    </source>
</evidence>
<dbReference type="Gene3D" id="3.40.1160.10">
    <property type="entry name" value="Acetylglutamate kinase-like"/>
    <property type="match status" value="1"/>
</dbReference>
<accession>A0A142D9Z5</accession>
<evidence type="ECO:0000259" key="5">
    <source>
        <dbReference type="Pfam" id="PF00696"/>
    </source>
</evidence>
<dbReference type="PRINTS" id="PR01469">
    <property type="entry name" value="CARBMTKINASE"/>
</dbReference>
<dbReference type="InterPro" id="IPR036393">
    <property type="entry name" value="AceGlu_kinase-like_sf"/>
</dbReference>
<comment type="similarity">
    <text evidence="1 4">Belongs to the carbamate kinase family.</text>
</comment>
<dbReference type="InterPro" id="IPR001048">
    <property type="entry name" value="Asp/Glu/Uridylate_kinase"/>
</dbReference>
<dbReference type="GO" id="GO:0005829">
    <property type="term" value="C:cytosol"/>
    <property type="evidence" value="ECO:0007669"/>
    <property type="project" value="TreeGrafter"/>
</dbReference>
<name>A0A142D9Z5_9EUKA</name>
<dbReference type="NCBIfam" id="NF009007">
    <property type="entry name" value="PRK12352.1"/>
    <property type="match status" value="1"/>
</dbReference>
<protein>
    <recommendedName>
        <fullName evidence="4">Carbamate kinase</fullName>
    </recommendedName>
</protein>
<dbReference type="InterPro" id="IPR003964">
    <property type="entry name" value="Carb_kinase"/>
</dbReference>
<dbReference type="PANTHER" id="PTHR30409:SF1">
    <property type="entry name" value="CARBAMATE KINASE-RELATED"/>
    <property type="match status" value="1"/>
</dbReference>
<dbReference type="PIRSF" id="PIRSF000723">
    <property type="entry name" value="Carbamate_kin"/>
    <property type="match status" value="1"/>
</dbReference>
<keyword evidence="3 4" id="KW-0418">Kinase</keyword>
<reference evidence="6" key="1">
    <citation type="submission" date="2015-10" db="EMBL/GenBank/DDBJ databases">
        <title>Arginine deiminase pathway enzymes: evolutionary history in metamonads and other eukaryotes.</title>
        <authorList>
            <person name="Novak L."/>
            <person name="Zubacova Z."/>
            <person name="Karnkowska A."/>
            <person name="Kolisko M."/>
            <person name="Hroudova M."/>
            <person name="Stairs C.W."/>
            <person name="Simpson A.G.B."/>
            <person name="Keeling P.J."/>
            <person name="Roger A.J."/>
            <person name="Cepicka I."/>
            <person name="Hampl V."/>
        </authorList>
    </citation>
    <scope>NUCLEOTIDE SEQUENCE</scope>
</reference>
<sequence>MVGPLVVIALGGNALAKSNEKLNCPNQMANSKHTAAQIKKLLENGYRVALAHGNGPQVGAIIVQNQAGAKVANIPEMPMYMCGAESQGEIGFMLQNTMKNELLTSGKPELVEKSVCCIITQTEVDPKDPAFQNPTKPVGTFLTEEEMNKAKEEDPAKTFVHDKVRGGYRVVVPSPIPTNIVEIEAIKAMVGMGAIVIAAGGGGIPVMKKEDGSFHGIDAVIDKDRASSLMARQLNADHFVILTDVEYAYTNFQDKEKRQCLKNITLAEAREHMKKGEFSAGSMLPKIEAACDFVEKTGKTSSYFIIGPRFGCSCRHFWYRNQIQLNISYLNF</sequence>
<dbReference type="GO" id="GO:0008804">
    <property type="term" value="F:carbamate kinase activity"/>
    <property type="evidence" value="ECO:0007669"/>
    <property type="project" value="InterPro"/>
</dbReference>